<sequence length="108" mass="11928">MLCLPAPFATEVLYPQTKQLACLNLEEELVGGGVPFPDQTDKRAWVYVLVEIRTRVRVLQLKQEAFLGAGYGETRKGLGDWNSIGQVSQRCSETLRLAPDFPATATST</sequence>
<reference evidence="1 2" key="3">
    <citation type="journal article" date="2015" name="Genome Announc.">
        <title>Draft Genome Sequence of the Archiascomycetous Yeast Saitoella complicata.</title>
        <authorList>
            <person name="Yamauchi K."/>
            <person name="Kondo S."/>
            <person name="Hamamoto M."/>
            <person name="Takahashi Y."/>
            <person name="Ogura Y."/>
            <person name="Hayashi T."/>
            <person name="Nishida H."/>
        </authorList>
    </citation>
    <scope>NUCLEOTIDE SEQUENCE [LARGE SCALE GENOMIC DNA]</scope>
    <source>
        <strain evidence="1 2">NRRL Y-17804</strain>
    </source>
</reference>
<gene>
    <name evidence="1" type="ORF">G7K_0753-t1</name>
</gene>
<dbReference type="AlphaFoldDB" id="A0A0E9N9Q3"/>
<keyword evidence="2" id="KW-1185">Reference proteome</keyword>
<evidence type="ECO:0000313" key="1">
    <source>
        <dbReference type="EMBL" id="GAO46523.1"/>
    </source>
</evidence>
<dbReference type="EMBL" id="BACD03000004">
    <property type="protein sequence ID" value="GAO46523.1"/>
    <property type="molecule type" value="Genomic_DNA"/>
</dbReference>
<organism evidence="1 2">
    <name type="scientific">Saitoella complicata (strain BCRC 22490 / CBS 7301 / JCM 7358 / NBRC 10748 / NRRL Y-17804)</name>
    <dbReference type="NCBI Taxonomy" id="698492"/>
    <lineage>
        <taxon>Eukaryota</taxon>
        <taxon>Fungi</taxon>
        <taxon>Dikarya</taxon>
        <taxon>Ascomycota</taxon>
        <taxon>Taphrinomycotina</taxon>
        <taxon>Taphrinomycotina incertae sedis</taxon>
        <taxon>Saitoella</taxon>
    </lineage>
</organism>
<reference evidence="1 2" key="1">
    <citation type="journal article" date="2011" name="J. Gen. Appl. Microbiol.">
        <title>Draft genome sequencing of the enigmatic yeast Saitoella complicata.</title>
        <authorList>
            <person name="Nishida H."/>
            <person name="Hamamoto M."/>
            <person name="Sugiyama J."/>
        </authorList>
    </citation>
    <scope>NUCLEOTIDE SEQUENCE [LARGE SCALE GENOMIC DNA]</scope>
    <source>
        <strain evidence="1 2">NRRL Y-17804</strain>
    </source>
</reference>
<comment type="caution">
    <text evidence="1">The sequence shown here is derived from an EMBL/GenBank/DDBJ whole genome shotgun (WGS) entry which is preliminary data.</text>
</comment>
<accession>A0A0E9N9Q3</accession>
<name>A0A0E9N9Q3_SAICN</name>
<proteinExistence type="predicted"/>
<dbReference type="Proteomes" id="UP000033140">
    <property type="component" value="Unassembled WGS sequence"/>
</dbReference>
<protein>
    <submittedName>
        <fullName evidence="1">Uncharacterized protein</fullName>
    </submittedName>
</protein>
<reference evidence="1 2" key="2">
    <citation type="journal article" date="2014" name="J. Gen. Appl. Microbiol.">
        <title>The early diverging ascomycetous budding yeast Saitoella complicata has three histone deacetylases belonging to the Clr6, Hos2, and Rpd3 lineages.</title>
        <authorList>
            <person name="Nishida H."/>
            <person name="Matsumoto T."/>
            <person name="Kondo S."/>
            <person name="Hamamoto M."/>
            <person name="Yoshikawa H."/>
        </authorList>
    </citation>
    <scope>NUCLEOTIDE SEQUENCE [LARGE SCALE GENOMIC DNA]</scope>
    <source>
        <strain evidence="1 2">NRRL Y-17804</strain>
    </source>
</reference>
<evidence type="ECO:0000313" key="2">
    <source>
        <dbReference type="Proteomes" id="UP000033140"/>
    </source>
</evidence>